<dbReference type="EMBL" id="JBHSOJ010000016">
    <property type="protein sequence ID" value="MFC5631133.1"/>
    <property type="molecule type" value="Genomic_DNA"/>
</dbReference>
<comment type="caution">
    <text evidence="5">The sequence shown here is derived from an EMBL/GenBank/DDBJ whole genome shotgun (WGS) entry which is preliminary data.</text>
</comment>
<dbReference type="RefSeq" id="WP_156805367.1">
    <property type="nucleotide sequence ID" value="NZ_JBHSOJ010000016.1"/>
</dbReference>
<gene>
    <name evidence="5" type="ORF">ACFPQ3_05980</name>
</gene>
<organism evidence="5 6">
    <name type="scientific">Streptococcus caledonicus</name>
    <dbReference type="NCBI Taxonomy" id="2614158"/>
    <lineage>
        <taxon>Bacteria</taxon>
        <taxon>Bacillati</taxon>
        <taxon>Bacillota</taxon>
        <taxon>Bacilli</taxon>
        <taxon>Lactobacillales</taxon>
        <taxon>Streptococcaceae</taxon>
        <taxon>Streptococcus</taxon>
    </lineage>
</organism>
<evidence type="ECO:0000313" key="5">
    <source>
        <dbReference type="EMBL" id="MFC5631133.1"/>
    </source>
</evidence>
<keyword evidence="6" id="KW-1185">Reference proteome</keyword>
<feature type="domain" description="HTH gntR-type" evidence="4">
    <location>
        <begin position="9"/>
        <end position="77"/>
    </location>
</feature>
<dbReference type="Proteomes" id="UP001596110">
    <property type="component" value="Unassembled WGS sequence"/>
</dbReference>
<dbReference type="PROSITE" id="PS50949">
    <property type="entry name" value="HTH_GNTR"/>
    <property type="match status" value="1"/>
</dbReference>
<dbReference type="Pfam" id="PF00392">
    <property type="entry name" value="GntR"/>
    <property type="match status" value="1"/>
</dbReference>
<dbReference type="Gene3D" id="1.10.10.10">
    <property type="entry name" value="Winged helix-like DNA-binding domain superfamily/Winged helix DNA-binding domain"/>
    <property type="match status" value="1"/>
</dbReference>
<dbReference type="InterPro" id="IPR036388">
    <property type="entry name" value="WH-like_DNA-bd_sf"/>
</dbReference>
<dbReference type="InterPro" id="IPR000524">
    <property type="entry name" value="Tscrpt_reg_HTH_GntR"/>
</dbReference>
<dbReference type="SUPFAM" id="SSF46785">
    <property type="entry name" value="Winged helix' DNA-binding domain"/>
    <property type="match status" value="1"/>
</dbReference>
<proteinExistence type="predicted"/>
<dbReference type="SMART" id="SM00345">
    <property type="entry name" value="HTH_GNTR"/>
    <property type="match status" value="1"/>
</dbReference>
<evidence type="ECO:0000313" key="6">
    <source>
        <dbReference type="Proteomes" id="UP001596110"/>
    </source>
</evidence>
<reference evidence="6" key="1">
    <citation type="journal article" date="2019" name="Int. J. Syst. Evol. Microbiol.">
        <title>The Global Catalogue of Microorganisms (GCM) 10K type strain sequencing project: providing services to taxonomists for standard genome sequencing and annotation.</title>
        <authorList>
            <consortium name="The Broad Institute Genomics Platform"/>
            <consortium name="The Broad Institute Genome Sequencing Center for Infectious Disease"/>
            <person name="Wu L."/>
            <person name="Ma J."/>
        </authorList>
    </citation>
    <scope>NUCLEOTIDE SEQUENCE [LARGE SCALE GENOMIC DNA]</scope>
    <source>
        <strain evidence="6">DT43</strain>
    </source>
</reference>
<keyword evidence="1" id="KW-0805">Transcription regulation</keyword>
<evidence type="ECO:0000256" key="3">
    <source>
        <dbReference type="ARBA" id="ARBA00023163"/>
    </source>
</evidence>
<dbReference type="CDD" id="cd07377">
    <property type="entry name" value="WHTH_GntR"/>
    <property type="match status" value="1"/>
</dbReference>
<dbReference type="InterPro" id="IPR036390">
    <property type="entry name" value="WH_DNA-bd_sf"/>
</dbReference>
<keyword evidence="2" id="KW-0238">DNA-binding</keyword>
<dbReference type="PANTHER" id="PTHR38445:SF10">
    <property type="entry name" value="GNTR-FAMILY TRANSCRIPTIONAL REGULATOR"/>
    <property type="match status" value="1"/>
</dbReference>
<accession>A0ABW0UDS7</accession>
<name>A0ABW0UDS7_9STRE</name>
<sequence>MKFNYDSDVSLFQQVAQQLEESIFQGIYAEGEQVPSTTEISAAYQINPATVLKGMNLLVAEGILEKRRGMGTFVTSGALAILQKKRKTYFSERQVQELVHMAKGLSLEKAELLKLIEEVYDQ</sequence>
<protein>
    <submittedName>
        <fullName evidence="5">GntR family transcriptional regulator</fullName>
    </submittedName>
</protein>
<keyword evidence="3" id="KW-0804">Transcription</keyword>
<dbReference type="PANTHER" id="PTHR38445">
    <property type="entry name" value="HTH-TYPE TRANSCRIPTIONAL REPRESSOR YTRA"/>
    <property type="match status" value="1"/>
</dbReference>
<evidence type="ECO:0000256" key="2">
    <source>
        <dbReference type="ARBA" id="ARBA00023125"/>
    </source>
</evidence>
<evidence type="ECO:0000256" key="1">
    <source>
        <dbReference type="ARBA" id="ARBA00023015"/>
    </source>
</evidence>
<evidence type="ECO:0000259" key="4">
    <source>
        <dbReference type="PROSITE" id="PS50949"/>
    </source>
</evidence>